<comment type="caution">
    <text evidence="2">The sequence shown here is derived from an EMBL/GenBank/DDBJ whole genome shotgun (WGS) entry which is preliminary data.</text>
</comment>
<organism evidence="2 3">
    <name type="scientific">Jiulongibacter sediminis</name>
    <dbReference type="NCBI Taxonomy" id="1605367"/>
    <lineage>
        <taxon>Bacteria</taxon>
        <taxon>Pseudomonadati</taxon>
        <taxon>Bacteroidota</taxon>
        <taxon>Cytophagia</taxon>
        <taxon>Cytophagales</taxon>
        <taxon>Leadbetterellaceae</taxon>
        <taxon>Jiulongibacter</taxon>
    </lineage>
</organism>
<dbReference type="STRING" id="1605367.AFM12_10795"/>
<keyword evidence="1" id="KW-1133">Transmembrane helix</keyword>
<dbReference type="EMBL" id="LGTQ01000009">
    <property type="protein sequence ID" value="KPM47754.1"/>
    <property type="molecule type" value="Genomic_DNA"/>
</dbReference>
<gene>
    <name evidence="2" type="ORF">AFM12_10795</name>
</gene>
<dbReference type="AlphaFoldDB" id="A0A0P7C667"/>
<proteinExistence type="predicted"/>
<dbReference type="Proteomes" id="UP000050454">
    <property type="component" value="Unassembled WGS sequence"/>
</dbReference>
<sequence>MIFSTVTAIYNFKFDTFSSWTKVIHRVIYIGLSFYFYFRVLNDLKVKNILHYPAFWIVSGMMLMACGTTLIFIFEEITVSYSNAADDVFFFYSNLIDVLKIIFTIMIGIGFWVSKYRFNE</sequence>
<keyword evidence="1" id="KW-0812">Transmembrane</keyword>
<feature type="transmembrane region" description="Helical" evidence="1">
    <location>
        <begin position="54"/>
        <end position="74"/>
    </location>
</feature>
<evidence type="ECO:0000313" key="3">
    <source>
        <dbReference type="Proteomes" id="UP000050454"/>
    </source>
</evidence>
<keyword evidence="1" id="KW-0472">Membrane</keyword>
<keyword evidence="3" id="KW-1185">Reference proteome</keyword>
<reference evidence="2 3" key="1">
    <citation type="submission" date="2015-07" db="EMBL/GenBank/DDBJ databases">
        <title>The draft genome sequence of Leadbetterella sp. JN14-9.</title>
        <authorList>
            <person name="Liu Y."/>
            <person name="Du J."/>
            <person name="Shao Z."/>
        </authorList>
    </citation>
    <scope>NUCLEOTIDE SEQUENCE [LARGE SCALE GENOMIC DNA]</scope>
    <source>
        <strain evidence="2 3">JN14-9</strain>
    </source>
</reference>
<protein>
    <submittedName>
        <fullName evidence="2">Uncharacterized protein</fullName>
    </submittedName>
</protein>
<feature type="transmembrane region" description="Helical" evidence="1">
    <location>
        <begin position="23"/>
        <end position="42"/>
    </location>
</feature>
<name>A0A0P7C667_9BACT</name>
<evidence type="ECO:0000313" key="2">
    <source>
        <dbReference type="EMBL" id="KPM47754.1"/>
    </source>
</evidence>
<evidence type="ECO:0000256" key="1">
    <source>
        <dbReference type="SAM" id="Phobius"/>
    </source>
</evidence>
<feature type="transmembrane region" description="Helical" evidence="1">
    <location>
        <begin position="89"/>
        <end position="113"/>
    </location>
</feature>
<accession>A0A0P7C667</accession>